<evidence type="ECO:0000313" key="1">
    <source>
        <dbReference type="EMBL" id="KAG8432115.1"/>
    </source>
</evidence>
<keyword evidence="2" id="KW-1185">Reference proteome</keyword>
<gene>
    <name evidence="1" type="ORF">GDO86_017847</name>
</gene>
<dbReference type="EMBL" id="JAACNH010000010">
    <property type="protein sequence ID" value="KAG8432115.1"/>
    <property type="molecule type" value="Genomic_DNA"/>
</dbReference>
<accession>A0A8T2IGM8</accession>
<sequence length="89" mass="10011">MDIRLLCSLRPNVQFKSVNFLFSISPAVNDKIHITFGAQTESWILGYKLCTCNKVPLYLNKISTLIRRTKGILQNTLIPIGPNFTGADQ</sequence>
<dbReference type="AlphaFoldDB" id="A0A8T2IGM8"/>
<name>A0A8T2IGM8_9PIPI</name>
<proteinExistence type="predicted"/>
<protein>
    <submittedName>
        <fullName evidence="1">Uncharacterized protein</fullName>
    </submittedName>
</protein>
<organism evidence="1 2">
    <name type="scientific">Hymenochirus boettgeri</name>
    <name type="common">Congo dwarf clawed frog</name>
    <dbReference type="NCBI Taxonomy" id="247094"/>
    <lineage>
        <taxon>Eukaryota</taxon>
        <taxon>Metazoa</taxon>
        <taxon>Chordata</taxon>
        <taxon>Craniata</taxon>
        <taxon>Vertebrata</taxon>
        <taxon>Euteleostomi</taxon>
        <taxon>Amphibia</taxon>
        <taxon>Batrachia</taxon>
        <taxon>Anura</taxon>
        <taxon>Pipoidea</taxon>
        <taxon>Pipidae</taxon>
        <taxon>Pipinae</taxon>
        <taxon>Hymenochirus</taxon>
    </lineage>
</organism>
<comment type="caution">
    <text evidence="1">The sequence shown here is derived from an EMBL/GenBank/DDBJ whole genome shotgun (WGS) entry which is preliminary data.</text>
</comment>
<dbReference type="Proteomes" id="UP000812440">
    <property type="component" value="Unassembled WGS sequence"/>
</dbReference>
<evidence type="ECO:0000313" key="2">
    <source>
        <dbReference type="Proteomes" id="UP000812440"/>
    </source>
</evidence>
<reference evidence="1" key="1">
    <citation type="thesis" date="2020" institute="ProQuest LLC" country="789 East Eisenhower Parkway, Ann Arbor, MI, USA">
        <title>Comparative Genomics and Chromosome Evolution.</title>
        <authorList>
            <person name="Mudd A.B."/>
        </authorList>
    </citation>
    <scope>NUCLEOTIDE SEQUENCE</scope>
    <source>
        <strain evidence="1">Female2</strain>
        <tissue evidence="1">Blood</tissue>
    </source>
</reference>